<protein>
    <submittedName>
        <fullName evidence="3">Uncharacterized protein</fullName>
    </submittedName>
</protein>
<feature type="compositionally biased region" description="Polar residues" evidence="1">
    <location>
        <begin position="371"/>
        <end position="382"/>
    </location>
</feature>
<feature type="region of interest" description="Disordered" evidence="1">
    <location>
        <begin position="283"/>
        <end position="313"/>
    </location>
</feature>
<accession>A0A9W7E139</accession>
<feature type="compositionally biased region" description="Basic residues" evidence="1">
    <location>
        <begin position="284"/>
        <end position="305"/>
    </location>
</feature>
<evidence type="ECO:0000256" key="2">
    <source>
        <dbReference type="SAM" id="Phobius"/>
    </source>
</evidence>
<feature type="compositionally biased region" description="Acidic residues" evidence="1">
    <location>
        <begin position="18"/>
        <end position="30"/>
    </location>
</feature>
<feature type="transmembrane region" description="Helical" evidence="2">
    <location>
        <begin position="621"/>
        <end position="648"/>
    </location>
</feature>
<dbReference type="AlphaFoldDB" id="A0A9W7E139"/>
<keyword evidence="2" id="KW-0472">Membrane</keyword>
<keyword evidence="2" id="KW-0812">Transmembrane</keyword>
<dbReference type="EMBL" id="BLQM01000105">
    <property type="protein sequence ID" value="GMH64129.1"/>
    <property type="molecule type" value="Genomic_DNA"/>
</dbReference>
<proteinExistence type="predicted"/>
<evidence type="ECO:0000313" key="3">
    <source>
        <dbReference type="EMBL" id="GMH64129.1"/>
    </source>
</evidence>
<feature type="region of interest" description="Disordered" evidence="1">
    <location>
        <begin position="343"/>
        <end position="481"/>
    </location>
</feature>
<feature type="region of interest" description="Disordered" evidence="1">
    <location>
        <begin position="18"/>
        <end position="71"/>
    </location>
</feature>
<feature type="compositionally biased region" description="Polar residues" evidence="1">
    <location>
        <begin position="48"/>
        <end position="71"/>
    </location>
</feature>
<feature type="compositionally biased region" description="Basic residues" evidence="1">
    <location>
        <begin position="470"/>
        <end position="479"/>
    </location>
</feature>
<name>A0A9W7E139_9STRA</name>
<sequence>MHPATPTLLTQCIAMLQDDDDGSSMSDDGDSPYLHHSGLSFEDVRSGSGHSDPTFLDSSQTLPQTSRPGLLNRTSQFVTSSMHSTIDATKTATRNTTANILKTAGSATSNYIINPTATIVARDILPELFTLLYDYIKAITPQRGRDVARIFGSGGRNLMHVLSETPRGQSFLATNAATFDSFISTISSPIGRQLVIDYTSHFVKTCEAAATPEAKAAMDSGVEAFCRLTDVLASDRAKEFYRGWSASLWEGAKLMADGNSALAAAEVVANVCHALEMEDEVHSKEKRRMLGRRERTRRRRAKANRIGRSSMGGTLLDGEPLEAAVLNAFGSAVLNAFGSGELEADDLREGGDGDWIWEDEEGEGEGEGEVSETSSDQNSTPKTGAAAIKIGDRFTLEDGGEGGAGDGPQAPAVSTPLSTPAPRTPATVDVEQSHTPGGPPPPQKAMGDSCPLNAPLPPPSATKKGSTRNGAKRGFGRRKSMADEGFVQPGYDLDIFEYRLGLRKETLQKRGKSIRKAAKSQKKATSIFGTTVEASVERKREKAGGAAFHLAAAAAGLGSGGVLRNEGRGRGGGGEVTPEPYKPEMTQAELALERWIVYLGLLVLGVVLMVLVWLTLGLYGLYVVFFGGVGGVGGGVGGIAGGVGLGGVGGGGVGGGMLVLKYLNEAGELVDLPGMGGLHGEL</sequence>
<comment type="caution">
    <text evidence="3">The sequence shown here is derived from an EMBL/GenBank/DDBJ whole genome shotgun (WGS) entry which is preliminary data.</text>
</comment>
<dbReference type="Proteomes" id="UP001162640">
    <property type="component" value="Unassembled WGS sequence"/>
</dbReference>
<keyword evidence="2" id="KW-1133">Transmembrane helix</keyword>
<gene>
    <name evidence="3" type="ORF">TL16_g03891</name>
</gene>
<feature type="transmembrane region" description="Helical" evidence="2">
    <location>
        <begin position="595"/>
        <end position="614"/>
    </location>
</feature>
<evidence type="ECO:0000313" key="4">
    <source>
        <dbReference type="Proteomes" id="UP001162640"/>
    </source>
</evidence>
<reference evidence="4" key="1">
    <citation type="journal article" date="2023" name="Commun. Biol.">
        <title>Genome analysis of Parmales, the sister group of diatoms, reveals the evolutionary specialization of diatoms from phago-mixotrophs to photoautotrophs.</title>
        <authorList>
            <person name="Ban H."/>
            <person name="Sato S."/>
            <person name="Yoshikawa S."/>
            <person name="Yamada K."/>
            <person name="Nakamura Y."/>
            <person name="Ichinomiya M."/>
            <person name="Sato N."/>
            <person name="Blanc-Mathieu R."/>
            <person name="Endo H."/>
            <person name="Kuwata A."/>
            <person name="Ogata H."/>
        </authorList>
    </citation>
    <scope>NUCLEOTIDE SEQUENCE [LARGE SCALE GENOMIC DNA]</scope>
</reference>
<feature type="compositionally biased region" description="Acidic residues" evidence="1">
    <location>
        <begin position="355"/>
        <end position="370"/>
    </location>
</feature>
<organism evidence="3 4">
    <name type="scientific">Triparma laevis f. inornata</name>
    <dbReference type="NCBI Taxonomy" id="1714386"/>
    <lineage>
        <taxon>Eukaryota</taxon>
        <taxon>Sar</taxon>
        <taxon>Stramenopiles</taxon>
        <taxon>Ochrophyta</taxon>
        <taxon>Bolidophyceae</taxon>
        <taxon>Parmales</taxon>
        <taxon>Triparmaceae</taxon>
        <taxon>Triparma</taxon>
    </lineage>
</organism>
<evidence type="ECO:0000256" key="1">
    <source>
        <dbReference type="SAM" id="MobiDB-lite"/>
    </source>
</evidence>